<gene>
    <name evidence="2" type="ORF">SAMN04487955_103291</name>
</gene>
<dbReference type="OrthoDB" id="9770826at2"/>
<accession>A0A1I7GW57</accession>
<evidence type="ECO:0000259" key="1">
    <source>
        <dbReference type="Pfam" id="PF07143"/>
    </source>
</evidence>
<dbReference type="PANTHER" id="PTHR38591:SF1">
    <property type="entry name" value="BLL1000 PROTEIN"/>
    <property type="match status" value="1"/>
</dbReference>
<dbReference type="InterPro" id="IPR023374">
    <property type="entry name" value="AttH-like_dom_sf"/>
</dbReference>
<dbReference type="Gene3D" id="2.40.370.10">
    <property type="entry name" value="AttH-like domain"/>
    <property type="match status" value="2"/>
</dbReference>
<keyword evidence="3" id="KW-1185">Reference proteome</keyword>
<name>A0A1I7GW57_9GAMM</name>
<proteinExistence type="predicted"/>
<protein>
    <submittedName>
        <fullName evidence="2">Predicted secreted hydrolase</fullName>
    </submittedName>
</protein>
<reference evidence="3" key="1">
    <citation type="submission" date="2016-10" db="EMBL/GenBank/DDBJ databases">
        <authorList>
            <person name="Varghese N."/>
            <person name="Submissions S."/>
        </authorList>
    </citation>
    <scope>NUCLEOTIDE SEQUENCE [LARGE SCALE GENOMIC DNA]</scope>
    <source>
        <strain evidence="3">CGMCC 1.6981</strain>
    </source>
</reference>
<organism evidence="2 3">
    <name type="scientific">Halomonas korlensis</name>
    <dbReference type="NCBI Taxonomy" id="463301"/>
    <lineage>
        <taxon>Bacteria</taxon>
        <taxon>Pseudomonadati</taxon>
        <taxon>Pseudomonadota</taxon>
        <taxon>Gammaproteobacteria</taxon>
        <taxon>Oceanospirillales</taxon>
        <taxon>Halomonadaceae</taxon>
        <taxon>Halomonas</taxon>
    </lineage>
</organism>
<sequence>MTQLSSNCRLSGLPRALLLILLLLSLQGVARCEPHTVSEEEGLQSFAGLGADAGGFVQARPGTTLRFPEDHGPHPDYRLEWWYLTANLEDAAGEPLGVQWTLFRQAQQPPAERPEAPGPWAADQLWMAHMAVSKGDAHRMAERFARVGSRQSDPERDQAGVTADPFRAWLDDWSMVSHVSEPGRDALDRLTLSARAGPDDARFGYRLTLEAQGPLVHHGENGFSQKSADGQGSIYISQPFYRVSGEVTLHGEPHQVTGRAWLDREWSSQLLGSDQAGWDWFSLHLADGHRLMAFRLKGGGTDGGDYLSGTWITPEGETTSLDDSALDLTPLTTSAVAGREVPTRWRLQAPDQGLDLTVAAPHANRWMPTTVSYWEGEVNVFDHASGEPRGRGYLEMTGY</sequence>
<dbReference type="SUPFAM" id="SSF159245">
    <property type="entry name" value="AttH-like"/>
    <property type="match status" value="1"/>
</dbReference>
<dbReference type="RefSeq" id="WP_089793992.1">
    <property type="nucleotide sequence ID" value="NZ_FPBP01000003.1"/>
</dbReference>
<evidence type="ECO:0000313" key="3">
    <source>
        <dbReference type="Proteomes" id="UP000198693"/>
    </source>
</evidence>
<dbReference type="STRING" id="463301.SAMN04487955_103291"/>
<dbReference type="PANTHER" id="PTHR38591">
    <property type="entry name" value="HYDROLASE"/>
    <property type="match status" value="1"/>
</dbReference>
<dbReference type="EMBL" id="FPBP01000003">
    <property type="protein sequence ID" value="SFU52661.1"/>
    <property type="molecule type" value="Genomic_DNA"/>
</dbReference>
<dbReference type="GO" id="GO:0016787">
    <property type="term" value="F:hydrolase activity"/>
    <property type="evidence" value="ECO:0007669"/>
    <property type="project" value="UniProtKB-KW"/>
</dbReference>
<dbReference type="AlphaFoldDB" id="A0A1I7GW57"/>
<dbReference type="Pfam" id="PF17186">
    <property type="entry name" value="Lipocalin_9"/>
    <property type="match status" value="1"/>
</dbReference>
<keyword evidence="2" id="KW-0378">Hydrolase</keyword>
<evidence type="ECO:0000313" key="2">
    <source>
        <dbReference type="EMBL" id="SFU52661.1"/>
    </source>
</evidence>
<dbReference type="Pfam" id="PF07143">
    <property type="entry name" value="CrtC"/>
    <property type="match status" value="1"/>
</dbReference>
<dbReference type="Proteomes" id="UP000198693">
    <property type="component" value="Unassembled WGS sequence"/>
</dbReference>
<dbReference type="InterPro" id="IPR010791">
    <property type="entry name" value="AttH_dom"/>
</dbReference>
<feature type="domain" description="AttH" evidence="1">
    <location>
        <begin position="80"/>
        <end position="268"/>
    </location>
</feature>